<dbReference type="EMBL" id="MFJL01000016">
    <property type="protein sequence ID" value="OGG16016.1"/>
    <property type="molecule type" value="Genomic_DNA"/>
</dbReference>
<organism evidence="2 3">
    <name type="scientific">Candidatus Gottesmanbacteria bacterium RIFCSPHIGHO2_02_FULL_39_11</name>
    <dbReference type="NCBI Taxonomy" id="1798382"/>
    <lineage>
        <taxon>Bacteria</taxon>
        <taxon>Candidatus Gottesmaniibacteriota</taxon>
    </lineage>
</organism>
<protein>
    <recommendedName>
        <fullName evidence="4">Glycosyltransferase RgtA/B/C/D-like domain-containing protein</fullName>
    </recommendedName>
</protein>
<evidence type="ECO:0000256" key="1">
    <source>
        <dbReference type="SAM" id="Phobius"/>
    </source>
</evidence>
<keyword evidence="1" id="KW-1133">Transmembrane helix</keyword>
<evidence type="ECO:0000313" key="3">
    <source>
        <dbReference type="Proteomes" id="UP000176923"/>
    </source>
</evidence>
<accession>A0A1F5ZU60</accession>
<evidence type="ECO:0000313" key="2">
    <source>
        <dbReference type="EMBL" id="OGG16016.1"/>
    </source>
</evidence>
<feature type="transmembrane region" description="Helical" evidence="1">
    <location>
        <begin position="7"/>
        <end position="30"/>
    </location>
</feature>
<keyword evidence="1" id="KW-0472">Membrane</keyword>
<feature type="transmembrane region" description="Helical" evidence="1">
    <location>
        <begin position="329"/>
        <end position="349"/>
    </location>
</feature>
<proteinExistence type="predicted"/>
<dbReference type="Proteomes" id="UP000176923">
    <property type="component" value="Unassembled WGS sequence"/>
</dbReference>
<feature type="transmembrane region" description="Helical" evidence="1">
    <location>
        <begin position="361"/>
        <end position="379"/>
    </location>
</feature>
<feature type="transmembrane region" description="Helical" evidence="1">
    <location>
        <begin position="103"/>
        <end position="124"/>
    </location>
</feature>
<feature type="transmembrane region" description="Helical" evidence="1">
    <location>
        <begin position="136"/>
        <end position="155"/>
    </location>
</feature>
<sequence length="540" mass="61884">MAEKNYSIILGVWVSLLIGIVTFLNILPVITQIAKTPPGWVSLQVTHWGGDYFYYLSQFTQGQTSWFLSADLYTSDFTGKTIVGWENVFIGKTFSLFGLSSSFAYHASIVIFSVTFLSLSFYLLTILFKDNKNGKSMAFFSFILFLFSNAFPKISLEGGKWGLWFYDHWFNIGLPFTRLGGVPHHLIERTLLIAVLILFLRKSFSNHTSITQIPLHLLSVFTGFTLASIEPVHFLLVSAVLFISSCIMKKNRLFSLLFFLGGVFVVFYLKELFLFPPFIELARWESAQMVSKSLLDFMLSSGPLVILSSGGIGFYLIRLLRIIKEKRNVPHDFPIFIFLLISTALFFSPLPEWGKISPVRFLPATLPLFWAYFSVRLFSSLKIKKIILMCIFILTLAVMMFPLGVQIQKANEVDTHNLVYYIPQKAMDLYTHVAKESKETDDVFLVYWPFNNSFPAYTGRREYQGHPLLTTDSESKEKKLFEFFDGKMSETQAISFLKNNTITDIIGYSGNSVLQRASYLTKVEDNGYLSWYRVKILKNY</sequence>
<feature type="transmembrane region" description="Helical" evidence="1">
    <location>
        <begin position="216"/>
        <end position="242"/>
    </location>
</feature>
<reference evidence="2 3" key="1">
    <citation type="journal article" date="2016" name="Nat. Commun.">
        <title>Thousands of microbial genomes shed light on interconnected biogeochemical processes in an aquifer system.</title>
        <authorList>
            <person name="Anantharaman K."/>
            <person name="Brown C.T."/>
            <person name="Hug L.A."/>
            <person name="Sharon I."/>
            <person name="Castelle C.J."/>
            <person name="Probst A.J."/>
            <person name="Thomas B.C."/>
            <person name="Singh A."/>
            <person name="Wilkins M.J."/>
            <person name="Karaoz U."/>
            <person name="Brodie E.L."/>
            <person name="Williams K.H."/>
            <person name="Hubbard S.S."/>
            <person name="Banfield J.F."/>
        </authorList>
    </citation>
    <scope>NUCLEOTIDE SEQUENCE [LARGE SCALE GENOMIC DNA]</scope>
</reference>
<gene>
    <name evidence="2" type="ORF">A3D77_03170</name>
</gene>
<feature type="transmembrane region" description="Helical" evidence="1">
    <location>
        <begin position="295"/>
        <end position="317"/>
    </location>
</feature>
<evidence type="ECO:0008006" key="4">
    <source>
        <dbReference type="Google" id="ProtNLM"/>
    </source>
</evidence>
<keyword evidence="1" id="KW-0812">Transmembrane</keyword>
<dbReference type="AlphaFoldDB" id="A0A1F5ZU60"/>
<dbReference type="STRING" id="1798382.A3D77_03170"/>
<comment type="caution">
    <text evidence="2">The sequence shown here is derived from an EMBL/GenBank/DDBJ whole genome shotgun (WGS) entry which is preliminary data.</text>
</comment>
<feature type="transmembrane region" description="Helical" evidence="1">
    <location>
        <begin position="254"/>
        <end position="275"/>
    </location>
</feature>
<name>A0A1F5ZU60_9BACT</name>
<feature type="transmembrane region" description="Helical" evidence="1">
    <location>
        <begin position="386"/>
        <end position="405"/>
    </location>
</feature>